<name>A0A0A9TNI7_ARUDO</name>
<dbReference type="AlphaFoldDB" id="A0A0A9TNI7"/>
<proteinExistence type="predicted"/>
<sequence length="50" mass="5562">MVLNTCGVASEKVAFQKMNSLSSESKLNIDNLHDYYICVICMSVYGISKL</sequence>
<evidence type="ECO:0000313" key="1">
    <source>
        <dbReference type="EMBL" id="JAD24070.1"/>
    </source>
</evidence>
<reference evidence="1" key="1">
    <citation type="submission" date="2014-09" db="EMBL/GenBank/DDBJ databases">
        <authorList>
            <person name="Magalhaes I.L.F."/>
            <person name="Oliveira U."/>
            <person name="Santos F.R."/>
            <person name="Vidigal T.H.D.A."/>
            <person name="Brescovit A.D."/>
            <person name="Santos A.J."/>
        </authorList>
    </citation>
    <scope>NUCLEOTIDE SEQUENCE</scope>
    <source>
        <tissue evidence="1">Shoot tissue taken approximately 20 cm above the soil surface</tissue>
    </source>
</reference>
<accession>A0A0A9TNI7</accession>
<dbReference type="EMBL" id="GBRH01273825">
    <property type="protein sequence ID" value="JAD24070.1"/>
    <property type="molecule type" value="Transcribed_RNA"/>
</dbReference>
<organism evidence="1">
    <name type="scientific">Arundo donax</name>
    <name type="common">Giant reed</name>
    <name type="synonym">Donax arundinaceus</name>
    <dbReference type="NCBI Taxonomy" id="35708"/>
    <lineage>
        <taxon>Eukaryota</taxon>
        <taxon>Viridiplantae</taxon>
        <taxon>Streptophyta</taxon>
        <taxon>Embryophyta</taxon>
        <taxon>Tracheophyta</taxon>
        <taxon>Spermatophyta</taxon>
        <taxon>Magnoliopsida</taxon>
        <taxon>Liliopsida</taxon>
        <taxon>Poales</taxon>
        <taxon>Poaceae</taxon>
        <taxon>PACMAD clade</taxon>
        <taxon>Arundinoideae</taxon>
        <taxon>Arundineae</taxon>
        <taxon>Arundo</taxon>
    </lineage>
</organism>
<reference evidence="1" key="2">
    <citation type="journal article" date="2015" name="Data Brief">
        <title>Shoot transcriptome of the giant reed, Arundo donax.</title>
        <authorList>
            <person name="Barrero R.A."/>
            <person name="Guerrero F.D."/>
            <person name="Moolhuijzen P."/>
            <person name="Goolsby J.A."/>
            <person name="Tidwell J."/>
            <person name="Bellgard S.E."/>
            <person name="Bellgard M.I."/>
        </authorList>
    </citation>
    <scope>NUCLEOTIDE SEQUENCE</scope>
    <source>
        <tissue evidence="1">Shoot tissue taken approximately 20 cm above the soil surface</tissue>
    </source>
</reference>
<protein>
    <submittedName>
        <fullName evidence="1">Uncharacterized protein</fullName>
    </submittedName>
</protein>